<feature type="region of interest" description="Disordered" evidence="2">
    <location>
        <begin position="1"/>
        <end position="50"/>
    </location>
</feature>
<dbReference type="PANTHER" id="PTHR13271:SF154">
    <property type="entry name" value="GRIP DOMAIN-CONTAINING PROTEIN"/>
    <property type="match status" value="1"/>
</dbReference>
<evidence type="ECO:0000313" key="4">
    <source>
        <dbReference type="EMBL" id="GBF92150.1"/>
    </source>
</evidence>
<dbReference type="Gene3D" id="3.90.1410.10">
    <property type="entry name" value="set domain protein methyltransferase, domain 1"/>
    <property type="match status" value="1"/>
</dbReference>
<reference evidence="4 5" key="1">
    <citation type="journal article" date="2018" name="Sci. Rep.">
        <title>Raphidocelis subcapitata (=Pseudokirchneriella subcapitata) provides an insight into genome evolution and environmental adaptations in the Sphaeropleales.</title>
        <authorList>
            <person name="Suzuki S."/>
            <person name="Yamaguchi H."/>
            <person name="Nakajima N."/>
            <person name="Kawachi M."/>
        </authorList>
    </citation>
    <scope>NUCLEOTIDE SEQUENCE [LARGE SCALE GENOMIC DNA]</scope>
    <source>
        <strain evidence="4 5">NIES-35</strain>
    </source>
</reference>
<feature type="compositionally biased region" description="Low complexity" evidence="2">
    <location>
        <begin position="1"/>
        <end position="16"/>
    </location>
</feature>
<keyword evidence="1" id="KW-0175">Coiled coil</keyword>
<dbReference type="Proteomes" id="UP000247498">
    <property type="component" value="Unassembled WGS sequence"/>
</dbReference>
<feature type="compositionally biased region" description="Low complexity" evidence="2">
    <location>
        <begin position="35"/>
        <end position="50"/>
    </location>
</feature>
<dbReference type="InterPro" id="IPR050600">
    <property type="entry name" value="SETD3_SETD6_MTase"/>
</dbReference>
<protein>
    <recommendedName>
        <fullName evidence="3">SET domain-containing protein</fullName>
    </recommendedName>
</protein>
<evidence type="ECO:0000256" key="2">
    <source>
        <dbReference type="SAM" id="MobiDB-lite"/>
    </source>
</evidence>
<name>A0A2V0P2S8_9CHLO</name>
<dbReference type="AlphaFoldDB" id="A0A2V0P2S8"/>
<dbReference type="InParanoid" id="A0A2V0P2S8"/>
<gene>
    <name evidence="4" type="ORF">Rsub_04497</name>
</gene>
<sequence>MHASRSSCARPSAPRLRVGDRGRPPCRRRCPPPAAAAVPARGGPAAAPAGNSQQSALLALTQWALAGGAKYVPGLRPAQLPGGGRGIVTTFPITPGAALVSVPPALALSSAAPPPPGTPAAVWGAAPWQARLAALLLAERAAGASSRLAPFVAALPGAGDVGLPATWPEEELPQLQVPAAVRAAGEQRREWEAWHARLGPHLPPACASRDDFFWAMSCVRSRSFEAPPLPLPLSRIAAAAAAAQAAVAAAAVGGGAGAAAGAEALVLAAAGGAAAWAASAARGGGGGGGGGGADGSGGGTRVMCPLIDIFNHSAATDSCCELDTWSGELRVYAREAVAAGAEVFLNYGVTSNDQLLLLYGFVDESAADDKYPLEGPAQKAAEWRRQQEGQQEGEQEGADGGERLAVPQVSLGRRGLPASEGRALAALAGNAPPAAAAAAGDGWVQYTSLPSGARALLAAAVRRESQLLGSSLGDDEALLSAWEKLPDARASAEAQRARAAEAEARAAAAEAALGRARAAAGAEAELSAVISAPEAAAAEAAEAERGAHAAGAGVAVADAAMDAGAQSSGGGELEALALAAASARAAAASEAGRLAAAESEAAALAAAVAGLRPVAVRYRAAKKRVLAEALSQLEA</sequence>
<feature type="domain" description="SET" evidence="3">
    <location>
        <begin position="73"/>
        <end position="348"/>
    </location>
</feature>
<accession>A0A2V0P2S8</accession>
<dbReference type="PANTHER" id="PTHR13271">
    <property type="entry name" value="UNCHARACTERIZED PUTATIVE METHYLTRANSFERASE"/>
    <property type="match status" value="1"/>
</dbReference>
<evidence type="ECO:0000259" key="3">
    <source>
        <dbReference type="PROSITE" id="PS50280"/>
    </source>
</evidence>
<feature type="coiled-coil region" evidence="1">
    <location>
        <begin position="492"/>
        <end position="519"/>
    </location>
</feature>
<evidence type="ECO:0000256" key="1">
    <source>
        <dbReference type="SAM" id="Coils"/>
    </source>
</evidence>
<dbReference type="GO" id="GO:0016279">
    <property type="term" value="F:protein-lysine N-methyltransferase activity"/>
    <property type="evidence" value="ECO:0007669"/>
    <property type="project" value="TreeGrafter"/>
</dbReference>
<dbReference type="InterPro" id="IPR001214">
    <property type="entry name" value="SET_dom"/>
</dbReference>
<dbReference type="InterPro" id="IPR046341">
    <property type="entry name" value="SET_dom_sf"/>
</dbReference>
<feature type="region of interest" description="Disordered" evidence="2">
    <location>
        <begin position="377"/>
        <end position="403"/>
    </location>
</feature>
<evidence type="ECO:0000313" key="5">
    <source>
        <dbReference type="Proteomes" id="UP000247498"/>
    </source>
</evidence>
<dbReference type="EMBL" id="BDRX01000029">
    <property type="protein sequence ID" value="GBF92150.1"/>
    <property type="molecule type" value="Genomic_DNA"/>
</dbReference>
<dbReference type="CDD" id="cd10527">
    <property type="entry name" value="SET_LSMT"/>
    <property type="match status" value="1"/>
</dbReference>
<comment type="caution">
    <text evidence="4">The sequence shown here is derived from an EMBL/GenBank/DDBJ whole genome shotgun (WGS) entry which is preliminary data.</text>
</comment>
<organism evidence="4 5">
    <name type="scientific">Raphidocelis subcapitata</name>
    <dbReference type="NCBI Taxonomy" id="307507"/>
    <lineage>
        <taxon>Eukaryota</taxon>
        <taxon>Viridiplantae</taxon>
        <taxon>Chlorophyta</taxon>
        <taxon>core chlorophytes</taxon>
        <taxon>Chlorophyceae</taxon>
        <taxon>CS clade</taxon>
        <taxon>Sphaeropleales</taxon>
        <taxon>Selenastraceae</taxon>
        <taxon>Raphidocelis</taxon>
    </lineage>
</organism>
<dbReference type="SUPFAM" id="SSF82199">
    <property type="entry name" value="SET domain"/>
    <property type="match status" value="1"/>
</dbReference>
<keyword evidence="5" id="KW-1185">Reference proteome</keyword>
<dbReference type="PROSITE" id="PS50280">
    <property type="entry name" value="SET"/>
    <property type="match status" value="1"/>
</dbReference>
<proteinExistence type="predicted"/>
<dbReference type="OrthoDB" id="341421at2759"/>